<dbReference type="GO" id="GO:0035597">
    <property type="term" value="F:tRNA-2-methylthio-N(6)-dimethylallyladenosine(37) synthase activity"/>
    <property type="evidence" value="ECO:0007669"/>
    <property type="project" value="UniProtKB-EC"/>
</dbReference>
<dbReference type="AlphaFoldDB" id="A0A7V4WUX7"/>
<keyword evidence="13" id="KW-0819">tRNA processing</keyword>
<feature type="binding site" evidence="13">
    <location>
        <position position="81"/>
    </location>
    <ligand>
        <name>[4Fe-4S] cluster</name>
        <dbReference type="ChEBI" id="CHEBI:49883"/>
        <label>1</label>
    </ligand>
</feature>
<dbReference type="InterPro" id="IPR020612">
    <property type="entry name" value="Methylthiotransferase_CS"/>
</dbReference>
<dbReference type="NCBIfam" id="TIGR01574">
    <property type="entry name" value="miaB-methiolase"/>
    <property type="match status" value="1"/>
</dbReference>
<dbReference type="InterPro" id="IPR006638">
    <property type="entry name" value="Elp3/MiaA/NifB-like_rSAM"/>
</dbReference>
<keyword evidence="5 13" id="KW-0949">S-adenosyl-L-methionine</keyword>
<comment type="catalytic activity">
    <reaction evidence="13">
        <text>N(6)-dimethylallyladenosine(37) in tRNA + (sulfur carrier)-SH + AH2 + 2 S-adenosyl-L-methionine = 2-methylsulfanyl-N(6)-dimethylallyladenosine(37) in tRNA + (sulfur carrier)-H + 5'-deoxyadenosine + L-methionine + A + S-adenosyl-L-homocysteine + 2 H(+)</text>
        <dbReference type="Rhea" id="RHEA:37067"/>
        <dbReference type="Rhea" id="RHEA-COMP:10375"/>
        <dbReference type="Rhea" id="RHEA-COMP:10376"/>
        <dbReference type="Rhea" id="RHEA-COMP:14737"/>
        <dbReference type="Rhea" id="RHEA-COMP:14739"/>
        <dbReference type="ChEBI" id="CHEBI:13193"/>
        <dbReference type="ChEBI" id="CHEBI:15378"/>
        <dbReference type="ChEBI" id="CHEBI:17319"/>
        <dbReference type="ChEBI" id="CHEBI:17499"/>
        <dbReference type="ChEBI" id="CHEBI:29917"/>
        <dbReference type="ChEBI" id="CHEBI:57844"/>
        <dbReference type="ChEBI" id="CHEBI:57856"/>
        <dbReference type="ChEBI" id="CHEBI:59789"/>
        <dbReference type="ChEBI" id="CHEBI:64428"/>
        <dbReference type="ChEBI" id="CHEBI:74415"/>
        <dbReference type="ChEBI" id="CHEBI:74417"/>
        <dbReference type="EC" id="2.8.4.3"/>
    </reaction>
</comment>
<comment type="subcellular location">
    <subcellularLocation>
        <location evidence="13">Cytoplasm</location>
    </subcellularLocation>
</comment>
<dbReference type="NCBIfam" id="TIGR00089">
    <property type="entry name" value="MiaB/RimO family radical SAM methylthiotransferase"/>
    <property type="match status" value="1"/>
</dbReference>
<dbReference type="CDD" id="cd01335">
    <property type="entry name" value="Radical_SAM"/>
    <property type="match status" value="1"/>
</dbReference>
<feature type="domain" description="MTTase N-terminal" evidence="15">
    <location>
        <begin position="2"/>
        <end position="118"/>
    </location>
</feature>
<dbReference type="SFLD" id="SFLDG01061">
    <property type="entry name" value="methylthiotransferase"/>
    <property type="match status" value="1"/>
</dbReference>
<evidence type="ECO:0000259" key="15">
    <source>
        <dbReference type="PROSITE" id="PS51449"/>
    </source>
</evidence>
<evidence type="ECO:0000256" key="4">
    <source>
        <dbReference type="ARBA" id="ARBA00022679"/>
    </source>
</evidence>
<dbReference type="GO" id="GO:0005829">
    <property type="term" value="C:cytosol"/>
    <property type="evidence" value="ECO:0007669"/>
    <property type="project" value="TreeGrafter"/>
</dbReference>
<evidence type="ECO:0000256" key="2">
    <source>
        <dbReference type="ARBA" id="ARBA00022485"/>
    </source>
</evidence>
<dbReference type="HAMAP" id="MF_01864">
    <property type="entry name" value="tRNA_metthiotr_MiaB"/>
    <property type="match status" value="1"/>
</dbReference>
<evidence type="ECO:0000259" key="16">
    <source>
        <dbReference type="PROSITE" id="PS51918"/>
    </source>
</evidence>
<dbReference type="GO" id="GO:0046872">
    <property type="term" value="F:metal ion binding"/>
    <property type="evidence" value="ECO:0007669"/>
    <property type="project" value="UniProtKB-KW"/>
</dbReference>
<dbReference type="InterPro" id="IPR038135">
    <property type="entry name" value="Methylthiotransferase_N_sf"/>
</dbReference>
<evidence type="ECO:0000256" key="7">
    <source>
        <dbReference type="ARBA" id="ARBA00023004"/>
    </source>
</evidence>
<comment type="cofactor">
    <cofactor evidence="13">
        <name>[4Fe-4S] cluster</name>
        <dbReference type="ChEBI" id="CHEBI:49883"/>
    </cofactor>
    <text evidence="13">Binds 2 [4Fe-4S] clusters. One cluster is coordinated with 3 cysteines and an exchangeable S-adenosyl-L-methionine.</text>
</comment>
<comment type="caution">
    <text evidence="17">The sequence shown here is derived from an EMBL/GenBank/DDBJ whole genome shotgun (WGS) entry which is preliminary data.</text>
</comment>
<dbReference type="PROSITE" id="PS51918">
    <property type="entry name" value="RADICAL_SAM"/>
    <property type="match status" value="1"/>
</dbReference>
<dbReference type="PROSITE" id="PS50926">
    <property type="entry name" value="TRAM"/>
    <property type="match status" value="1"/>
</dbReference>
<dbReference type="SFLD" id="SFLDS00029">
    <property type="entry name" value="Radical_SAM"/>
    <property type="match status" value="1"/>
</dbReference>
<dbReference type="SUPFAM" id="SSF102114">
    <property type="entry name" value="Radical SAM enzymes"/>
    <property type="match status" value="1"/>
</dbReference>
<dbReference type="EMBL" id="DRQG01000031">
    <property type="protein sequence ID" value="HGY54781.1"/>
    <property type="molecule type" value="Genomic_DNA"/>
</dbReference>
<feature type="binding site" evidence="13">
    <location>
        <position position="159"/>
    </location>
    <ligand>
        <name>[4Fe-4S] cluster</name>
        <dbReference type="ChEBI" id="CHEBI:49883"/>
        <label>2</label>
        <note>4Fe-4S-S-AdoMet</note>
    </ligand>
</feature>
<keyword evidence="8 13" id="KW-0411">Iron-sulfur</keyword>
<dbReference type="PANTHER" id="PTHR43020">
    <property type="entry name" value="CDK5 REGULATORY SUBUNIT-ASSOCIATED PROTEIN 1"/>
    <property type="match status" value="1"/>
</dbReference>
<dbReference type="FunFam" id="3.40.50.12160:FF:000003">
    <property type="entry name" value="CDK5 regulatory subunit-associated protein 1"/>
    <property type="match status" value="1"/>
</dbReference>
<dbReference type="PROSITE" id="PS01278">
    <property type="entry name" value="MTTASE_RADICAL"/>
    <property type="match status" value="1"/>
</dbReference>
<sequence length="434" mass="49573">MKKVYIETYGCQMNEYDSEIVKTILEKEHYAFTDSPREAQIIFLNTCSVRENAHQKVHQRINEIKQLRRTNKGIILGVLGCMAQNLRQELLEDKVGVDIVAGPDTYKKLPTLIEHVEATGEKDYALTLSEYETYSDIFPRAEGSVNAWVAVMRGCDNFCSFCVVPYTRGRERSRDPYNVLEEVKQLAGQGLKQITLLGQNVNSYKYAEYDFADLIEIVSEVDGIRRIRFTSPHPKDFPAKLIDVVANNPKACKHIHLPLQAGNSRVLDMMNRTYSKEEFLQLAEHLRERIPHLVLTTDVIVGFPTETEEEFQDTLDVMRKVEFDSAFMFKYSERQHTIASRKYPDDVPEEEKTSRITRLVELQRKISYKRNQQHLGQTFEVLVEGPAKKKGQMAGRNDGNKIVVFPDNGAKAGDFVQVKINEVTANTLIGEGIG</sequence>
<dbReference type="SFLD" id="SFLDF00273">
    <property type="entry name" value="(dimethylallyl)adenosine_tRNA"/>
    <property type="match status" value="1"/>
</dbReference>
<evidence type="ECO:0000259" key="14">
    <source>
        <dbReference type="PROSITE" id="PS50926"/>
    </source>
</evidence>
<evidence type="ECO:0000256" key="13">
    <source>
        <dbReference type="HAMAP-Rule" id="MF_01864"/>
    </source>
</evidence>
<dbReference type="Proteomes" id="UP000885779">
    <property type="component" value="Unassembled WGS sequence"/>
</dbReference>
<evidence type="ECO:0000256" key="11">
    <source>
        <dbReference type="ARBA" id="ARBA00080698"/>
    </source>
</evidence>
<evidence type="ECO:0000256" key="5">
    <source>
        <dbReference type="ARBA" id="ARBA00022691"/>
    </source>
</evidence>
<organism evidence="17">
    <name type="scientific">Caldithrix abyssi</name>
    <dbReference type="NCBI Taxonomy" id="187145"/>
    <lineage>
        <taxon>Bacteria</taxon>
        <taxon>Pseudomonadati</taxon>
        <taxon>Calditrichota</taxon>
        <taxon>Calditrichia</taxon>
        <taxon>Calditrichales</taxon>
        <taxon>Calditrichaceae</taxon>
        <taxon>Caldithrix</taxon>
    </lineage>
</organism>
<feature type="binding site" evidence="13">
    <location>
        <position position="11"/>
    </location>
    <ligand>
        <name>[4Fe-4S] cluster</name>
        <dbReference type="ChEBI" id="CHEBI:49883"/>
        <label>1</label>
    </ligand>
</feature>
<feature type="domain" description="Radical SAM core" evidence="16">
    <location>
        <begin position="141"/>
        <end position="369"/>
    </location>
</feature>
<evidence type="ECO:0000256" key="12">
    <source>
        <dbReference type="ARBA" id="ARBA00081141"/>
    </source>
</evidence>
<dbReference type="InterPro" id="IPR002792">
    <property type="entry name" value="TRAM_dom"/>
</dbReference>
<dbReference type="SMART" id="SM00729">
    <property type="entry name" value="Elp3"/>
    <property type="match status" value="1"/>
</dbReference>
<dbReference type="Gene3D" id="3.80.30.20">
    <property type="entry name" value="tm_1862 like domain"/>
    <property type="match status" value="1"/>
</dbReference>
<feature type="binding site" evidence="13">
    <location>
        <position position="47"/>
    </location>
    <ligand>
        <name>[4Fe-4S] cluster</name>
        <dbReference type="ChEBI" id="CHEBI:49883"/>
        <label>1</label>
    </ligand>
</feature>
<evidence type="ECO:0000256" key="8">
    <source>
        <dbReference type="ARBA" id="ARBA00023014"/>
    </source>
</evidence>
<evidence type="ECO:0000313" key="17">
    <source>
        <dbReference type="EMBL" id="HGY54781.1"/>
    </source>
</evidence>
<evidence type="ECO:0000256" key="10">
    <source>
        <dbReference type="ARBA" id="ARBA00068570"/>
    </source>
</evidence>
<dbReference type="FunFam" id="3.80.30.20:FF:000001">
    <property type="entry name" value="tRNA-2-methylthio-N(6)-dimethylallyladenosine synthase 2"/>
    <property type="match status" value="1"/>
</dbReference>
<comment type="subunit">
    <text evidence="13">Monomer.</text>
</comment>
<dbReference type="PROSITE" id="PS51449">
    <property type="entry name" value="MTTASE_N"/>
    <property type="match status" value="1"/>
</dbReference>
<keyword evidence="7 13" id="KW-0408">Iron</keyword>
<dbReference type="EC" id="2.8.4.3" evidence="9 13"/>
<proteinExistence type="inferred from homology"/>
<dbReference type="Pfam" id="PF01938">
    <property type="entry name" value="TRAM"/>
    <property type="match status" value="1"/>
</dbReference>
<protein>
    <recommendedName>
        <fullName evidence="10 13">tRNA-2-methylthio-N(6)-dimethylallyladenosine synthase</fullName>
        <ecNumber evidence="9 13">2.8.4.3</ecNumber>
    </recommendedName>
    <alternativeName>
        <fullName evidence="12 13">(Dimethylallyl)adenosine tRNA methylthiotransferase MiaB</fullName>
    </alternativeName>
    <alternativeName>
        <fullName evidence="11 13">tRNA-i(6)A37 methylthiotransferase</fullName>
    </alternativeName>
</protein>
<evidence type="ECO:0000256" key="3">
    <source>
        <dbReference type="ARBA" id="ARBA00022490"/>
    </source>
</evidence>
<feature type="binding site" evidence="13">
    <location>
        <position position="155"/>
    </location>
    <ligand>
        <name>[4Fe-4S] cluster</name>
        <dbReference type="ChEBI" id="CHEBI:49883"/>
        <label>2</label>
        <note>4Fe-4S-S-AdoMet</note>
    </ligand>
</feature>
<feature type="domain" description="TRAM" evidence="14">
    <location>
        <begin position="372"/>
        <end position="434"/>
    </location>
</feature>
<accession>A0A7V4WUX7</accession>
<evidence type="ECO:0000256" key="6">
    <source>
        <dbReference type="ARBA" id="ARBA00022723"/>
    </source>
</evidence>
<evidence type="ECO:0000256" key="1">
    <source>
        <dbReference type="ARBA" id="ARBA00003234"/>
    </source>
</evidence>
<dbReference type="Gene3D" id="3.40.50.12160">
    <property type="entry name" value="Methylthiotransferase, N-terminal domain"/>
    <property type="match status" value="1"/>
</dbReference>
<dbReference type="InterPro" id="IPR058240">
    <property type="entry name" value="rSAM_sf"/>
</dbReference>
<feature type="binding site" evidence="13">
    <location>
        <position position="162"/>
    </location>
    <ligand>
        <name>[4Fe-4S] cluster</name>
        <dbReference type="ChEBI" id="CHEBI:49883"/>
        <label>2</label>
        <note>4Fe-4S-S-AdoMet</note>
    </ligand>
</feature>
<dbReference type="InterPro" id="IPR013848">
    <property type="entry name" value="Methylthiotransferase_N"/>
</dbReference>
<dbReference type="InterPro" id="IPR007197">
    <property type="entry name" value="rSAM"/>
</dbReference>
<keyword evidence="4 13" id="KW-0808">Transferase</keyword>
<gene>
    <name evidence="13 17" type="primary">miaB</name>
    <name evidence="17" type="ORF">ENK44_03675</name>
</gene>
<keyword evidence="2 13" id="KW-0004">4Fe-4S</keyword>
<dbReference type="Pfam" id="PF00919">
    <property type="entry name" value="UPF0004"/>
    <property type="match status" value="1"/>
</dbReference>
<name>A0A7V4WUX7_CALAY</name>
<comment type="function">
    <text evidence="1 13">Catalyzes the methylthiolation of N6-(dimethylallyl)adenosine (i(6)A), leading to the formation of 2-methylthio-N6-(dimethylallyl)adenosine (ms(2)i(6)A) at position 37 in tRNAs that read codons beginning with uridine.</text>
</comment>
<dbReference type="SFLD" id="SFLDF00413">
    <property type="entry name" value="CDK5RAP1"/>
    <property type="match status" value="1"/>
</dbReference>
<keyword evidence="3 13" id="KW-0963">Cytoplasm</keyword>
<reference evidence="17" key="1">
    <citation type="journal article" date="2020" name="mSystems">
        <title>Genome- and Community-Level Interaction Insights into Carbon Utilization and Element Cycling Functions of Hydrothermarchaeota in Hydrothermal Sediment.</title>
        <authorList>
            <person name="Zhou Z."/>
            <person name="Liu Y."/>
            <person name="Xu W."/>
            <person name="Pan J."/>
            <person name="Luo Z.H."/>
            <person name="Li M."/>
        </authorList>
    </citation>
    <scope>NUCLEOTIDE SEQUENCE [LARGE SCALE GENOMIC DNA]</scope>
    <source>
        <strain evidence="17">HyVt-577</strain>
    </source>
</reference>
<comment type="similarity">
    <text evidence="13">Belongs to the methylthiotransferase family. MiaB subfamily.</text>
</comment>
<dbReference type="SFLD" id="SFLDG01082">
    <property type="entry name" value="B12-binding_domain_containing"/>
    <property type="match status" value="1"/>
</dbReference>
<keyword evidence="6 13" id="KW-0479">Metal-binding</keyword>
<dbReference type="PANTHER" id="PTHR43020:SF2">
    <property type="entry name" value="MITOCHONDRIAL TRNA METHYLTHIOTRANSFERASE CDK5RAP1"/>
    <property type="match status" value="1"/>
</dbReference>
<dbReference type="InterPro" id="IPR006463">
    <property type="entry name" value="MiaB_methiolase"/>
</dbReference>
<evidence type="ECO:0000256" key="9">
    <source>
        <dbReference type="ARBA" id="ARBA00033765"/>
    </source>
</evidence>
<dbReference type="Pfam" id="PF04055">
    <property type="entry name" value="Radical_SAM"/>
    <property type="match status" value="1"/>
</dbReference>
<dbReference type="InterPro" id="IPR023404">
    <property type="entry name" value="rSAM_horseshoe"/>
</dbReference>
<dbReference type="InterPro" id="IPR005839">
    <property type="entry name" value="Methylthiotransferase"/>
</dbReference>
<dbReference type="GO" id="GO:0051539">
    <property type="term" value="F:4 iron, 4 sulfur cluster binding"/>
    <property type="evidence" value="ECO:0007669"/>
    <property type="project" value="UniProtKB-UniRule"/>
</dbReference>